<accession>A0ABQ1WCZ9</accession>
<dbReference type="PANTHER" id="PTHR10579">
    <property type="entry name" value="CALCIUM-ACTIVATED CHLORIDE CHANNEL REGULATOR"/>
    <property type="match status" value="1"/>
</dbReference>
<dbReference type="Gene3D" id="3.40.50.410">
    <property type="entry name" value="von Willebrand factor, type A domain"/>
    <property type="match status" value="1"/>
</dbReference>
<dbReference type="InterPro" id="IPR022156">
    <property type="entry name" value="Uncharacterised_YfbK_N"/>
</dbReference>
<name>A0ABQ1WCZ9_9FLAO</name>
<dbReference type="EMBL" id="BMIX01000001">
    <property type="protein sequence ID" value="GGG22852.1"/>
    <property type="molecule type" value="Genomic_DNA"/>
</dbReference>
<keyword evidence="3" id="KW-1185">Reference proteome</keyword>
<dbReference type="InterPro" id="IPR008969">
    <property type="entry name" value="CarboxyPept-like_regulatory"/>
</dbReference>
<dbReference type="Pfam" id="PF12450">
    <property type="entry name" value="vWF_A"/>
    <property type="match status" value="1"/>
</dbReference>
<dbReference type="InterPro" id="IPR021908">
    <property type="entry name" value="YfbK_C"/>
</dbReference>
<evidence type="ECO:0000313" key="2">
    <source>
        <dbReference type="EMBL" id="GGG22852.1"/>
    </source>
</evidence>
<dbReference type="CDD" id="cd01465">
    <property type="entry name" value="vWA_subgroup"/>
    <property type="match status" value="1"/>
</dbReference>
<dbReference type="Gene3D" id="2.60.40.1120">
    <property type="entry name" value="Carboxypeptidase-like, regulatory domain"/>
    <property type="match status" value="1"/>
</dbReference>
<dbReference type="SUPFAM" id="SSF49464">
    <property type="entry name" value="Carboxypeptidase regulatory domain-like"/>
    <property type="match status" value="1"/>
</dbReference>
<protein>
    <recommendedName>
        <fullName evidence="1">VWFA domain-containing protein</fullName>
    </recommendedName>
</protein>
<evidence type="ECO:0000313" key="3">
    <source>
        <dbReference type="Proteomes" id="UP000605733"/>
    </source>
</evidence>
<dbReference type="PROSITE" id="PS50234">
    <property type="entry name" value="VWFA"/>
    <property type="match status" value="1"/>
</dbReference>
<dbReference type="Pfam" id="PF00092">
    <property type="entry name" value="VWA"/>
    <property type="match status" value="1"/>
</dbReference>
<proteinExistence type="predicted"/>
<dbReference type="InterPro" id="IPR036465">
    <property type="entry name" value="vWFA_dom_sf"/>
</dbReference>
<dbReference type="SMART" id="SM00327">
    <property type="entry name" value="VWA"/>
    <property type="match status" value="1"/>
</dbReference>
<comment type="caution">
    <text evidence="2">The sequence shown here is derived from an EMBL/GenBank/DDBJ whole genome shotgun (WGS) entry which is preliminary data.</text>
</comment>
<evidence type="ECO:0000259" key="1">
    <source>
        <dbReference type="PROSITE" id="PS50234"/>
    </source>
</evidence>
<dbReference type="Proteomes" id="UP000605733">
    <property type="component" value="Unassembled WGS sequence"/>
</dbReference>
<feature type="domain" description="VWFA" evidence="1">
    <location>
        <begin position="220"/>
        <end position="398"/>
    </location>
</feature>
<gene>
    <name evidence="2" type="ORF">GCM10011532_02390</name>
</gene>
<dbReference type="InterPro" id="IPR051266">
    <property type="entry name" value="CLCR"/>
</dbReference>
<dbReference type="Pfam" id="PF13715">
    <property type="entry name" value="CarbopepD_reg_2"/>
    <property type="match status" value="1"/>
</dbReference>
<dbReference type="Pfam" id="PF12034">
    <property type="entry name" value="YfbK_C"/>
    <property type="match status" value="1"/>
</dbReference>
<organism evidence="2 3">
    <name type="scientific">Christiangramia forsetii</name>
    <dbReference type="NCBI Taxonomy" id="411153"/>
    <lineage>
        <taxon>Bacteria</taxon>
        <taxon>Pseudomonadati</taxon>
        <taxon>Bacteroidota</taxon>
        <taxon>Flavobacteriia</taxon>
        <taxon>Flavobacteriales</taxon>
        <taxon>Flavobacteriaceae</taxon>
        <taxon>Christiangramia</taxon>
    </lineage>
</organism>
<reference evidence="3" key="1">
    <citation type="journal article" date="2019" name="Int. J. Syst. Evol. Microbiol.">
        <title>The Global Catalogue of Microorganisms (GCM) 10K type strain sequencing project: providing services to taxonomists for standard genome sequencing and annotation.</title>
        <authorList>
            <consortium name="The Broad Institute Genomics Platform"/>
            <consortium name="The Broad Institute Genome Sequencing Center for Infectious Disease"/>
            <person name="Wu L."/>
            <person name="Ma J."/>
        </authorList>
    </citation>
    <scope>NUCLEOTIDE SEQUENCE [LARGE SCALE GENOMIC DNA]</scope>
    <source>
        <strain evidence="3">CGMCC 1.15422</strain>
    </source>
</reference>
<sequence length="583" mass="64402">MVCLNVQAKTITGKVTDTEGLPLPGVNIIVKGTTTASQTDFDGKYSIEAKEGEILVFSFVGLKTKEVKIGKNSVMNITMLADTSSLDEVIITGYSAEMKIRGTSNIQTSVTANESYNKREDNQFKLVKASPLSTFSIDVDKAGYSNIRRMINNGIQIPKDAVKIEEMINYFNYDYKQPTGKHPFSIQTEYAQTPWNSDTKLVKIGLQGKTIPLENVPASNLVFLLDVSGSMGQQNKLPLLKSAFKLLTNNLREQDKISIVVYAGSSGVVLEPTSGDQKTKIEEALDKLSAGGSTAGGEGIELAYKIAKDNFIKNGNNRVILATDGDFNVGLSSDKAMEDLIKEKRESGIFLTALGFGMGNYKDSKLESLAQTGNGNHAYIDSMQEAQRVLETEFGGTLYTIAKDVKIQVEFNPDNVEAFRLIGYENRLLNDEDFKDDEKDAGELGSGHNVTAVYEIIPAGVKSKFLKDIDDYKYSKQVSTGNNSGELLTVKFRYKEPDGKKSKLMEEIIYTSSEKELSEDFNFITAIALFGMNLRDSEFSNGKEIPLVLSLAEKGRGKDNEGYRAEFIRLVKSYENMDYLTEE</sequence>
<dbReference type="InterPro" id="IPR002035">
    <property type="entry name" value="VWF_A"/>
</dbReference>
<dbReference type="SUPFAM" id="SSF53300">
    <property type="entry name" value="vWA-like"/>
    <property type="match status" value="1"/>
</dbReference>
<dbReference type="PANTHER" id="PTHR10579:SF43">
    <property type="entry name" value="ZINC FINGER (C3HC4-TYPE RING FINGER) FAMILY PROTEIN"/>
    <property type="match status" value="1"/>
</dbReference>